<accession>A0ABQ0MWH6</accession>
<dbReference type="PANTHER" id="PTHR44520">
    <property type="entry name" value="RESPONSE REGULATOR RCP1-RELATED"/>
    <property type="match status" value="1"/>
</dbReference>
<dbReference type="SMART" id="SM00448">
    <property type="entry name" value="REC"/>
    <property type="match status" value="1"/>
</dbReference>
<dbReference type="InterPro" id="IPR001789">
    <property type="entry name" value="Sig_transdc_resp-reg_receiver"/>
</dbReference>
<dbReference type="Pfam" id="PF00072">
    <property type="entry name" value="Response_reg"/>
    <property type="match status" value="1"/>
</dbReference>
<evidence type="ECO:0000313" key="3">
    <source>
        <dbReference type="EMBL" id="GAW96722.1"/>
    </source>
</evidence>
<evidence type="ECO:0000313" key="4">
    <source>
        <dbReference type="Proteomes" id="UP000197068"/>
    </source>
</evidence>
<sequence>MNQSMTPIRIHMCDDDPDDQLLVTDALEEARLGNPIDFTNNGKELLQYLNREGKYSHLIDQPLPGLILLDLNMPVMDGREVLSKIKQHDKFRSIPIIVLTTSKAEADIARTYDMGVNSFIIKPVSFDSLVEMIKSVTDYWFHLVSLPKK</sequence>
<dbReference type="InterPro" id="IPR011006">
    <property type="entry name" value="CheY-like_superfamily"/>
</dbReference>
<dbReference type="Proteomes" id="UP000197068">
    <property type="component" value="Unassembled WGS sequence"/>
</dbReference>
<reference evidence="3 4" key="1">
    <citation type="submission" date="2017-06" db="EMBL/GenBank/DDBJ databases">
        <title>Whole Genome Sequences of Colwellia marinimaniae MTCD1.</title>
        <authorList>
            <person name="Kusumoto H."/>
            <person name="Inoue M."/>
            <person name="Tanikawa K."/>
            <person name="Maeji H."/>
            <person name="Cameron J.H."/>
            <person name="Bartlett D.H."/>
        </authorList>
    </citation>
    <scope>NUCLEOTIDE SEQUENCE [LARGE SCALE GENOMIC DNA]</scope>
    <source>
        <strain evidence="3 4">MTCD1</strain>
    </source>
</reference>
<dbReference type="InterPro" id="IPR052893">
    <property type="entry name" value="TCS_response_regulator"/>
</dbReference>
<comment type="caution">
    <text evidence="3">The sequence shown here is derived from an EMBL/GenBank/DDBJ whole genome shotgun (WGS) entry which is preliminary data.</text>
</comment>
<gene>
    <name evidence="3" type="ORF">MTCD1_02342</name>
</gene>
<evidence type="ECO:0000259" key="2">
    <source>
        <dbReference type="PROSITE" id="PS50110"/>
    </source>
</evidence>
<keyword evidence="4" id="KW-1185">Reference proteome</keyword>
<feature type="modified residue" description="4-aspartylphosphate" evidence="1">
    <location>
        <position position="70"/>
    </location>
</feature>
<keyword evidence="1" id="KW-0597">Phosphoprotein</keyword>
<dbReference type="EMBL" id="BDQM01000018">
    <property type="protein sequence ID" value="GAW96722.1"/>
    <property type="molecule type" value="Genomic_DNA"/>
</dbReference>
<evidence type="ECO:0000256" key="1">
    <source>
        <dbReference type="PROSITE-ProRule" id="PRU00169"/>
    </source>
</evidence>
<dbReference type="PANTHER" id="PTHR44520:SF2">
    <property type="entry name" value="RESPONSE REGULATOR RCP1"/>
    <property type="match status" value="1"/>
</dbReference>
<dbReference type="CDD" id="cd17557">
    <property type="entry name" value="REC_Rcp-like"/>
    <property type="match status" value="1"/>
</dbReference>
<feature type="domain" description="Response regulatory" evidence="2">
    <location>
        <begin position="9"/>
        <end position="137"/>
    </location>
</feature>
<dbReference type="RefSeq" id="WP_057182844.1">
    <property type="nucleotide sequence ID" value="NZ_BDQM01000018.1"/>
</dbReference>
<organism evidence="3 4">
    <name type="scientific">Colwellia marinimaniae</name>
    <dbReference type="NCBI Taxonomy" id="1513592"/>
    <lineage>
        <taxon>Bacteria</taxon>
        <taxon>Pseudomonadati</taxon>
        <taxon>Pseudomonadota</taxon>
        <taxon>Gammaproteobacteria</taxon>
        <taxon>Alteromonadales</taxon>
        <taxon>Colwelliaceae</taxon>
        <taxon>Colwellia</taxon>
    </lineage>
</organism>
<name>A0ABQ0MWH6_9GAMM</name>
<protein>
    <submittedName>
        <fullName evidence="3">Response regulator</fullName>
    </submittedName>
</protein>
<dbReference type="PROSITE" id="PS50110">
    <property type="entry name" value="RESPONSE_REGULATORY"/>
    <property type="match status" value="1"/>
</dbReference>
<dbReference type="Gene3D" id="3.40.50.2300">
    <property type="match status" value="1"/>
</dbReference>
<dbReference type="SUPFAM" id="SSF52172">
    <property type="entry name" value="CheY-like"/>
    <property type="match status" value="1"/>
</dbReference>
<proteinExistence type="predicted"/>